<accession>A0A9I9DI53</accession>
<dbReference type="Gramene" id="MELO3C018760.2.1">
    <property type="protein sequence ID" value="MELO3C018760.2.1"/>
    <property type="gene ID" value="MELO3C018760.2"/>
</dbReference>
<proteinExistence type="predicted"/>
<organism evidence="2">
    <name type="scientific">Cucumis melo</name>
    <name type="common">Muskmelon</name>
    <dbReference type="NCBI Taxonomy" id="3656"/>
    <lineage>
        <taxon>Eukaryota</taxon>
        <taxon>Viridiplantae</taxon>
        <taxon>Streptophyta</taxon>
        <taxon>Embryophyta</taxon>
        <taxon>Tracheophyta</taxon>
        <taxon>Spermatophyta</taxon>
        <taxon>Magnoliopsida</taxon>
        <taxon>eudicotyledons</taxon>
        <taxon>Gunneridae</taxon>
        <taxon>Pentapetalae</taxon>
        <taxon>rosids</taxon>
        <taxon>fabids</taxon>
        <taxon>Cucurbitales</taxon>
        <taxon>Cucurbitaceae</taxon>
        <taxon>Benincaseae</taxon>
        <taxon>Cucumis</taxon>
    </lineage>
</organism>
<evidence type="ECO:0000256" key="1">
    <source>
        <dbReference type="SAM" id="MobiDB-lite"/>
    </source>
</evidence>
<dbReference type="AlphaFoldDB" id="A0A9I9DI53"/>
<dbReference type="EnsemblPlants" id="MELO3C018760.2.1">
    <property type="protein sequence ID" value="MELO3C018760.2.1"/>
    <property type="gene ID" value="MELO3C018760.2"/>
</dbReference>
<name>A0A9I9DI53_CUCME</name>
<sequence>MHFNTSLYHSPITTTRRRRRRRRRKNRNGLLLLSRGSDSSDTAEQTGCRILFPVWRRSQRRRHEDRYKILFRPILLEVLESHYLHFLWSYYQILSLT</sequence>
<reference evidence="2" key="1">
    <citation type="submission" date="2023-03" db="UniProtKB">
        <authorList>
            <consortium name="EnsemblPlants"/>
        </authorList>
    </citation>
    <scope>IDENTIFICATION</scope>
</reference>
<feature type="compositionally biased region" description="Basic residues" evidence="1">
    <location>
        <begin position="15"/>
        <end position="27"/>
    </location>
</feature>
<feature type="compositionally biased region" description="Low complexity" evidence="1">
    <location>
        <begin position="28"/>
        <end position="42"/>
    </location>
</feature>
<feature type="compositionally biased region" description="Polar residues" evidence="1">
    <location>
        <begin position="1"/>
        <end position="12"/>
    </location>
</feature>
<protein>
    <submittedName>
        <fullName evidence="2">Uncharacterized protein</fullName>
    </submittedName>
</protein>
<evidence type="ECO:0000313" key="2">
    <source>
        <dbReference type="EnsemblPlants" id="MELO3C018760.2.1"/>
    </source>
</evidence>
<feature type="region of interest" description="Disordered" evidence="1">
    <location>
        <begin position="1"/>
        <end position="43"/>
    </location>
</feature>